<comment type="subcellular location">
    <subcellularLocation>
        <location evidence="1">Cytoplasm</location>
    </subcellularLocation>
</comment>
<proteinExistence type="inferred from homology"/>
<dbReference type="GO" id="GO:0005737">
    <property type="term" value="C:cytoplasm"/>
    <property type="evidence" value="ECO:0007669"/>
    <property type="project" value="UniProtKB-SubCell"/>
</dbReference>
<keyword evidence="4" id="KW-0479">Metal-binding</keyword>
<dbReference type="SUPFAM" id="SSF53448">
    <property type="entry name" value="Nucleotide-diphospho-sugar transferases"/>
    <property type="match status" value="1"/>
</dbReference>
<reference evidence="10" key="1">
    <citation type="submission" date="2010-12" db="EMBL/GenBank/DDBJ databases">
        <title>Complete sequence of chromosome 1 of Asticcacaulis excentricus CB 48.</title>
        <authorList>
            <consortium name="US DOE Joint Genome Institute"/>
            <person name="Lucas S."/>
            <person name="Copeland A."/>
            <person name="Lapidus A."/>
            <person name="Cheng J.-F."/>
            <person name="Bruce D."/>
            <person name="Goodwin L."/>
            <person name="Pitluck S."/>
            <person name="Teshima H."/>
            <person name="Davenport K."/>
            <person name="Detter J.C."/>
            <person name="Han C."/>
            <person name="Tapia R."/>
            <person name="Land M."/>
            <person name="Hauser L."/>
            <person name="Jeffries C."/>
            <person name="Kyrpides N."/>
            <person name="Ivanova N."/>
            <person name="Ovchinnikova G."/>
            <person name="Brun Y.V."/>
            <person name="Woyke T."/>
        </authorList>
    </citation>
    <scope>NUCLEOTIDE SEQUENCE [LARGE SCALE GENOMIC DNA]</scope>
    <source>
        <strain evidence="10">ATCC 15261 / DSM 4724 / KCTC 12464 / NCIMB 9791 / VKM B-1370 / CB 48</strain>
    </source>
</reference>
<dbReference type="HOGENOM" id="CLU_028110_0_0_5"/>
<dbReference type="InterPro" id="IPR006549">
    <property type="entry name" value="HAD-SF_hydro_IIIA"/>
</dbReference>
<protein>
    <recommendedName>
        <fullName evidence="7">D,D-heptose 1,7-bisphosphate phosphatase</fullName>
    </recommendedName>
</protein>
<dbReference type="InterPro" id="IPR036412">
    <property type="entry name" value="HAD-like_sf"/>
</dbReference>
<evidence type="ECO:0000256" key="7">
    <source>
        <dbReference type="ARBA" id="ARBA00031828"/>
    </source>
</evidence>
<dbReference type="InterPro" id="IPR023214">
    <property type="entry name" value="HAD_sf"/>
</dbReference>
<accession>E8RMQ3</accession>
<dbReference type="Gene3D" id="3.90.550.10">
    <property type="entry name" value="Spore Coat Polysaccharide Biosynthesis Protein SpsA, Chain A"/>
    <property type="match status" value="1"/>
</dbReference>
<feature type="domain" description="Nucleotidyl transferase" evidence="8">
    <location>
        <begin position="14"/>
        <end position="239"/>
    </location>
</feature>
<dbReference type="OrthoDB" id="9814110at2"/>
<dbReference type="STRING" id="573065.Astex_2280"/>
<dbReference type="InterPro" id="IPR029044">
    <property type="entry name" value="Nucleotide-diphossugar_trans"/>
</dbReference>
<dbReference type="NCBIfam" id="TIGR01662">
    <property type="entry name" value="HAD-SF-IIIA"/>
    <property type="match status" value="1"/>
</dbReference>
<gene>
    <name evidence="9" type="ordered locus">Astex_2280</name>
</gene>
<dbReference type="CDD" id="cd07503">
    <property type="entry name" value="HAD_HisB-N"/>
    <property type="match status" value="1"/>
</dbReference>
<evidence type="ECO:0000256" key="6">
    <source>
        <dbReference type="ARBA" id="ARBA00023277"/>
    </source>
</evidence>
<dbReference type="InterPro" id="IPR005835">
    <property type="entry name" value="NTP_transferase_dom"/>
</dbReference>
<dbReference type="Pfam" id="PF13242">
    <property type="entry name" value="Hydrolase_like"/>
    <property type="match status" value="1"/>
</dbReference>
<dbReference type="GO" id="GO:0005975">
    <property type="term" value="P:carbohydrate metabolic process"/>
    <property type="evidence" value="ECO:0007669"/>
    <property type="project" value="InterPro"/>
</dbReference>
<evidence type="ECO:0000256" key="3">
    <source>
        <dbReference type="ARBA" id="ARBA00022490"/>
    </source>
</evidence>
<keyword evidence="10" id="KW-1185">Reference proteome</keyword>
<evidence type="ECO:0000256" key="4">
    <source>
        <dbReference type="ARBA" id="ARBA00022723"/>
    </source>
</evidence>
<dbReference type="Proteomes" id="UP000001492">
    <property type="component" value="Chromosome 1"/>
</dbReference>
<dbReference type="KEGG" id="aex:Astex_2280"/>
<dbReference type="SUPFAM" id="SSF56784">
    <property type="entry name" value="HAD-like"/>
    <property type="match status" value="1"/>
</dbReference>
<dbReference type="GO" id="GO:0046872">
    <property type="term" value="F:metal ion binding"/>
    <property type="evidence" value="ECO:0007669"/>
    <property type="project" value="UniProtKB-KW"/>
</dbReference>
<sequence length="411" mass="45033">MPQNFSENHAKQFVVLVGGRGTRLGNLTATTPKPLMQITDNEVFLDFLLRNVARQGFDEILLLAGHLGDAVYNRYHGAVFGTAKVAVLIEPHPMGTGGALNFARDHLHDSFLVANGDTLFDINFRALDQLRQASSDFAAVIALRCVPDVRRFGSVTLDGQTVVGFNEKCDLPEAVEGVINGGIYALDRTVLDFLPEGPSSIENDLFPLLAKAGKLGGIASHGYFLDIGLPETLAIAKQDLPYQRRPAMFLDRDGVINIDSGYVGRIEDFIWVDGAKETIRRANDSGFAVIVVTNQAGVARGFYSEGDVEALHRYIQLQLFNFGAFIDAFYYCPYHADAVTDHYRHANHPDRKPNPGMIQRAIGEHKLSPDQSILIGDQATDIQAAGAVGIRGYLFQGGNLEEFIASIWPDK</sequence>
<dbReference type="eggNOG" id="COG0241">
    <property type="taxonomic scope" value="Bacteria"/>
</dbReference>
<evidence type="ECO:0000256" key="2">
    <source>
        <dbReference type="ARBA" id="ARBA00005628"/>
    </source>
</evidence>
<keyword evidence="5" id="KW-0378">Hydrolase</keyword>
<dbReference type="AlphaFoldDB" id="E8RMQ3"/>
<keyword evidence="3" id="KW-0963">Cytoplasm</keyword>
<evidence type="ECO:0000256" key="1">
    <source>
        <dbReference type="ARBA" id="ARBA00004496"/>
    </source>
</evidence>
<evidence type="ECO:0000313" key="9">
    <source>
        <dbReference type="EMBL" id="ADU13934.1"/>
    </source>
</evidence>
<dbReference type="Gene3D" id="3.40.50.1000">
    <property type="entry name" value="HAD superfamily/HAD-like"/>
    <property type="match status" value="1"/>
</dbReference>
<evidence type="ECO:0000313" key="10">
    <source>
        <dbReference type="Proteomes" id="UP000001492"/>
    </source>
</evidence>
<keyword evidence="6" id="KW-0119">Carbohydrate metabolism</keyword>
<dbReference type="Pfam" id="PF00483">
    <property type="entry name" value="NTP_transferase"/>
    <property type="match status" value="1"/>
</dbReference>
<evidence type="ECO:0000256" key="5">
    <source>
        <dbReference type="ARBA" id="ARBA00022801"/>
    </source>
</evidence>
<dbReference type="PANTHER" id="PTHR42891">
    <property type="entry name" value="D-GLYCERO-BETA-D-MANNO-HEPTOSE-1,7-BISPHOSPHATE 7-PHOSPHATASE"/>
    <property type="match status" value="1"/>
</dbReference>
<dbReference type="RefSeq" id="WP_013479762.1">
    <property type="nucleotide sequence ID" value="NC_014816.1"/>
</dbReference>
<dbReference type="EMBL" id="CP002395">
    <property type="protein sequence ID" value="ADU13934.1"/>
    <property type="molecule type" value="Genomic_DNA"/>
</dbReference>
<dbReference type="InterPro" id="IPR006543">
    <property type="entry name" value="Histidinol-phos"/>
</dbReference>
<dbReference type="GO" id="GO:0016791">
    <property type="term" value="F:phosphatase activity"/>
    <property type="evidence" value="ECO:0007669"/>
    <property type="project" value="InterPro"/>
</dbReference>
<comment type="similarity">
    <text evidence="2">Belongs to the GmhB family.</text>
</comment>
<organism evidence="9 10">
    <name type="scientific">Asticcacaulis excentricus (strain ATCC 15261 / DSM 4724 / KCTC 12464 / NCIMB 9791 / VKM B-1370 / CB 48)</name>
    <dbReference type="NCBI Taxonomy" id="573065"/>
    <lineage>
        <taxon>Bacteria</taxon>
        <taxon>Pseudomonadati</taxon>
        <taxon>Pseudomonadota</taxon>
        <taxon>Alphaproteobacteria</taxon>
        <taxon>Caulobacterales</taxon>
        <taxon>Caulobacteraceae</taxon>
        <taxon>Asticcacaulis</taxon>
    </lineage>
</organism>
<dbReference type="InterPro" id="IPR004446">
    <property type="entry name" value="Heptose_bisP_phosphatase"/>
</dbReference>
<dbReference type="NCBIfam" id="TIGR01656">
    <property type="entry name" value="Histidinol-ppas"/>
    <property type="match status" value="1"/>
</dbReference>
<dbReference type="PANTHER" id="PTHR42891:SF1">
    <property type="entry name" value="D-GLYCERO-BETA-D-MANNO-HEPTOSE-1,7-BISPHOSPHATE 7-PHOSPHATASE"/>
    <property type="match status" value="1"/>
</dbReference>
<evidence type="ECO:0000259" key="8">
    <source>
        <dbReference type="Pfam" id="PF00483"/>
    </source>
</evidence>
<dbReference type="eggNOG" id="COG1208">
    <property type="taxonomic scope" value="Bacteria"/>
</dbReference>
<name>E8RMQ3_ASTEC</name>